<dbReference type="EMBL" id="CAJNYT010000814">
    <property type="protein sequence ID" value="CAF3375069.1"/>
    <property type="molecule type" value="Genomic_DNA"/>
</dbReference>
<dbReference type="EMBL" id="CAJNYU010000848">
    <property type="protein sequence ID" value="CAF3394321.1"/>
    <property type="molecule type" value="Genomic_DNA"/>
</dbReference>
<dbReference type="EMBL" id="CAJNYV010004147">
    <property type="protein sequence ID" value="CAF3648682.1"/>
    <property type="molecule type" value="Genomic_DNA"/>
</dbReference>
<gene>
    <name evidence="5" type="ORF">FME351_LOCUS8453</name>
    <name evidence="4" type="ORF">GRG538_LOCUS7662</name>
    <name evidence="6" type="ORF">KIK155_LOCUS23340</name>
    <name evidence="3" type="ORF">LUA448_LOCUS13732</name>
    <name evidence="7" type="ORF">UJA718_LOCUS28416</name>
</gene>
<dbReference type="InterPro" id="IPR001258">
    <property type="entry name" value="NHL_repeat"/>
</dbReference>
<dbReference type="GO" id="GO:0008270">
    <property type="term" value="F:zinc ion binding"/>
    <property type="evidence" value="ECO:0007669"/>
    <property type="project" value="UniProtKB-KW"/>
</dbReference>
<accession>A0A817ZQN1</accession>
<feature type="repeat" description="NHL" evidence="2">
    <location>
        <begin position="290"/>
        <end position="326"/>
    </location>
</feature>
<evidence type="ECO:0000313" key="3">
    <source>
        <dbReference type="EMBL" id="CAF3358591.1"/>
    </source>
</evidence>
<evidence type="ECO:0000313" key="9">
    <source>
        <dbReference type="Proteomes" id="UP000663873"/>
    </source>
</evidence>
<keyword evidence="9" id="KW-1185">Reference proteome</keyword>
<comment type="caution">
    <text evidence="5">The sequence shown here is derived from an EMBL/GenBank/DDBJ whole genome shotgun (WGS) entry which is preliminary data.</text>
</comment>
<keyword evidence="1" id="KW-0677">Repeat</keyword>
<evidence type="ECO:0000313" key="7">
    <source>
        <dbReference type="EMBL" id="CAF4534828.1"/>
    </source>
</evidence>
<dbReference type="Proteomes" id="UP000663873">
    <property type="component" value="Unassembled WGS sequence"/>
</dbReference>
<name>A0A817ZQN1_9BILA</name>
<dbReference type="Proteomes" id="UP000663869">
    <property type="component" value="Unassembled WGS sequence"/>
</dbReference>
<dbReference type="Proteomes" id="UP000663872">
    <property type="component" value="Unassembled WGS sequence"/>
</dbReference>
<dbReference type="EMBL" id="CAJOBP010008438">
    <property type="protein sequence ID" value="CAF4534828.1"/>
    <property type="molecule type" value="Genomic_DNA"/>
</dbReference>
<proteinExistence type="predicted"/>
<dbReference type="Proteomes" id="UP000663865">
    <property type="component" value="Unassembled WGS sequence"/>
</dbReference>
<evidence type="ECO:0000313" key="6">
    <source>
        <dbReference type="EMBL" id="CAF3648682.1"/>
    </source>
</evidence>
<dbReference type="AlphaFoldDB" id="A0A817ZQN1"/>
<protein>
    <recommendedName>
        <fullName evidence="10">NHL repeat-containing protein</fullName>
    </recommendedName>
</protein>
<dbReference type="PANTHER" id="PTHR24104">
    <property type="entry name" value="E3 UBIQUITIN-PROTEIN LIGASE NHLRC1-RELATED"/>
    <property type="match status" value="1"/>
</dbReference>
<dbReference type="Gene3D" id="2.120.10.30">
    <property type="entry name" value="TolB, C-terminal domain"/>
    <property type="match status" value="2"/>
</dbReference>
<dbReference type="CDD" id="cd05819">
    <property type="entry name" value="NHL"/>
    <property type="match status" value="1"/>
</dbReference>
<dbReference type="InterPro" id="IPR050952">
    <property type="entry name" value="TRIM-NHL_E3_ligases"/>
</dbReference>
<dbReference type="Proteomes" id="UP000663833">
    <property type="component" value="Unassembled WGS sequence"/>
</dbReference>
<dbReference type="PROSITE" id="PS51125">
    <property type="entry name" value="NHL"/>
    <property type="match status" value="2"/>
</dbReference>
<organism evidence="5 8">
    <name type="scientific">Rotaria socialis</name>
    <dbReference type="NCBI Taxonomy" id="392032"/>
    <lineage>
        <taxon>Eukaryota</taxon>
        <taxon>Metazoa</taxon>
        <taxon>Spiralia</taxon>
        <taxon>Gnathifera</taxon>
        <taxon>Rotifera</taxon>
        <taxon>Eurotatoria</taxon>
        <taxon>Bdelloidea</taxon>
        <taxon>Philodinida</taxon>
        <taxon>Philodinidae</taxon>
        <taxon>Rotaria</taxon>
    </lineage>
</organism>
<dbReference type="InterPro" id="IPR011042">
    <property type="entry name" value="6-blade_b-propeller_TolB-like"/>
</dbReference>
<sequence length="358" mass="39247">MLIKQLTDIILTNNYILKHDSVVDIQFSLHPSKDFNPLAGQSFNQPTLSSCASWNSVGVTFADNRTITPGSQGIFVDTNNTVYVVNQDDSRIFVWLEASNTPSREISVDSGFHFSLFVTSNDDIYVDHDDSKRVIKLALGVSTTVMTVGASCTGVFVDTNDTIYCSMRDLHQVIKQSLTDSSSKPVAVAGTGTGGLAPNMLDQPYGVFVDSNFNLFVADCGNHRVQLFEPDQLIGVTLAGTGSNGSLSLKCPISIMMDADGDLFIVERGNNRIIRLSPNGDEDVIIGGQGSDPNQLSGPVNAAFDSYGNIFVADVYNNRIQKFYLASDSCGMYKNYCIRDQPITRDHLYLHYCFLTEY</sequence>
<dbReference type="PANTHER" id="PTHR24104:SF25">
    <property type="entry name" value="PROTEIN LIN-41"/>
    <property type="match status" value="1"/>
</dbReference>
<dbReference type="SUPFAM" id="SSF101898">
    <property type="entry name" value="NHL repeat"/>
    <property type="match status" value="1"/>
</dbReference>
<evidence type="ECO:0000256" key="1">
    <source>
        <dbReference type="ARBA" id="ARBA00022737"/>
    </source>
</evidence>
<feature type="repeat" description="NHL" evidence="2">
    <location>
        <begin position="201"/>
        <end position="231"/>
    </location>
</feature>
<reference evidence="5" key="1">
    <citation type="submission" date="2021-02" db="EMBL/GenBank/DDBJ databases">
        <authorList>
            <person name="Nowell W R."/>
        </authorList>
    </citation>
    <scope>NUCLEOTIDE SEQUENCE</scope>
</reference>
<dbReference type="Pfam" id="PF01436">
    <property type="entry name" value="NHL"/>
    <property type="match status" value="1"/>
</dbReference>
<evidence type="ECO:0000313" key="8">
    <source>
        <dbReference type="Proteomes" id="UP000663869"/>
    </source>
</evidence>
<evidence type="ECO:0000256" key="2">
    <source>
        <dbReference type="PROSITE-ProRule" id="PRU00504"/>
    </source>
</evidence>
<evidence type="ECO:0008006" key="10">
    <source>
        <dbReference type="Google" id="ProtNLM"/>
    </source>
</evidence>
<evidence type="ECO:0000313" key="4">
    <source>
        <dbReference type="EMBL" id="CAF3375069.1"/>
    </source>
</evidence>
<evidence type="ECO:0000313" key="5">
    <source>
        <dbReference type="EMBL" id="CAF3394321.1"/>
    </source>
</evidence>
<dbReference type="EMBL" id="CAJNYD010001670">
    <property type="protein sequence ID" value="CAF3358591.1"/>
    <property type="molecule type" value="Genomic_DNA"/>
</dbReference>